<protein>
    <submittedName>
        <fullName evidence="1">Uncharacterized protein</fullName>
    </submittedName>
</protein>
<feature type="non-terminal residue" evidence="1">
    <location>
        <position position="101"/>
    </location>
</feature>
<name>E7D1I0_LATHE</name>
<proteinExistence type="evidence at transcript level"/>
<dbReference type="AlphaFoldDB" id="E7D1I0"/>
<dbReference type="EMBL" id="HQ005930">
    <property type="protein sequence ID" value="ADV40224.1"/>
    <property type="molecule type" value="mRNA"/>
</dbReference>
<feature type="non-terminal residue" evidence="1">
    <location>
        <position position="1"/>
    </location>
</feature>
<accession>E7D1I0</accession>
<organism evidence="1">
    <name type="scientific">Latrodectus hesperus</name>
    <name type="common">Western black widow spider</name>
    <dbReference type="NCBI Taxonomy" id="256737"/>
    <lineage>
        <taxon>Eukaryota</taxon>
        <taxon>Metazoa</taxon>
        <taxon>Ecdysozoa</taxon>
        <taxon>Arthropoda</taxon>
        <taxon>Chelicerata</taxon>
        <taxon>Arachnida</taxon>
        <taxon>Araneae</taxon>
        <taxon>Araneomorphae</taxon>
        <taxon>Entelegynae</taxon>
        <taxon>Araneoidea</taxon>
        <taxon>Theridiidae</taxon>
        <taxon>Latrodectus</taxon>
    </lineage>
</organism>
<reference evidence="1" key="1">
    <citation type="submission" date="2010-07" db="EMBL/GenBank/DDBJ databases">
        <title>Identification of Proteins Involved in Black Widow Spider Wrapping Silk Fibers.</title>
        <authorList>
            <person name="Nguyen A."/>
            <person name="Verduzco A."/>
            <person name="Vierra C."/>
        </authorList>
    </citation>
    <scope>NUCLEOTIDE SEQUENCE</scope>
</reference>
<evidence type="ECO:0000313" key="1">
    <source>
        <dbReference type="EMBL" id="ADV40224.1"/>
    </source>
</evidence>
<sequence length="101" mass="11257">ARGVTRNQSMAIEEASRVSCTCFRIWVDVFCETATASCRTRLLTRSEATLAAPVPCKRSTVPYSNHFRHNRSTRCLSATICRKDQPVLLNPIIKSLVNSSV</sequence>